<dbReference type="AlphaFoldDB" id="B6G812"/>
<dbReference type="InterPro" id="IPR000053">
    <property type="entry name" value="Thymidine/pyrmidine_PPase"/>
</dbReference>
<dbReference type="NCBIfam" id="NF004490">
    <property type="entry name" value="PRK05820.1"/>
    <property type="match status" value="1"/>
</dbReference>
<dbReference type="SUPFAM" id="SSF47648">
    <property type="entry name" value="Nucleoside phosphorylase/phosphoribosyltransferase N-terminal domain"/>
    <property type="match status" value="1"/>
</dbReference>
<dbReference type="InterPro" id="IPR036320">
    <property type="entry name" value="Glycosyl_Trfase_fam3_N_dom_sf"/>
</dbReference>
<dbReference type="InterPro" id="IPR000312">
    <property type="entry name" value="Glycosyl_Trfase_fam3"/>
</dbReference>
<evidence type="ECO:0000256" key="3">
    <source>
        <dbReference type="ARBA" id="ARBA00022676"/>
    </source>
</evidence>
<keyword evidence="3 6" id="KW-0328">Glycosyltransferase</keyword>
<dbReference type="PANTHER" id="PTHR10515">
    <property type="entry name" value="THYMIDINE PHOSPHORYLASE"/>
    <property type="match status" value="1"/>
</dbReference>
<dbReference type="InterPro" id="IPR036566">
    <property type="entry name" value="PYNP-like_C_sf"/>
</dbReference>
<dbReference type="EMBL" id="ABXJ01000012">
    <property type="protein sequence ID" value="EEA91638.1"/>
    <property type="molecule type" value="Genomic_DNA"/>
</dbReference>
<dbReference type="Pfam" id="PF07831">
    <property type="entry name" value="PYNP_C"/>
    <property type="match status" value="1"/>
</dbReference>
<dbReference type="Gene3D" id="1.20.970.10">
    <property type="entry name" value="Transferase, Pyrimidine Nucleoside Phosphorylase, Chain C"/>
    <property type="match status" value="1"/>
</dbReference>
<name>B6G812_9ACTN</name>
<dbReference type="GO" id="GO:0005829">
    <property type="term" value="C:cytosol"/>
    <property type="evidence" value="ECO:0007669"/>
    <property type="project" value="TreeGrafter"/>
</dbReference>
<dbReference type="Pfam" id="PF02885">
    <property type="entry name" value="Glycos_trans_3N"/>
    <property type="match status" value="1"/>
</dbReference>
<dbReference type="Gene3D" id="3.40.1030.10">
    <property type="entry name" value="Nucleoside phosphorylase/phosphoribosyltransferase catalytic domain"/>
    <property type="match status" value="1"/>
</dbReference>
<dbReference type="SUPFAM" id="SSF54680">
    <property type="entry name" value="Pyrimidine nucleoside phosphorylase C-terminal domain"/>
    <property type="match status" value="1"/>
</dbReference>
<evidence type="ECO:0000256" key="2">
    <source>
        <dbReference type="ARBA" id="ARBA00011738"/>
    </source>
</evidence>
<reference evidence="6 7" key="1">
    <citation type="submission" date="2008-10" db="EMBL/GenBank/DDBJ databases">
        <title>Draft genome sequence of Collinsella stercoris (DSM 13279).</title>
        <authorList>
            <person name="Sudarsanam P."/>
            <person name="Ley R."/>
            <person name="Guruge J."/>
            <person name="Turnbaugh P.J."/>
            <person name="Mahowald M."/>
            <person name="Liep D."/>
            <person name="Gordon J."/>
        </authorList>
    </citation>
    <scope>NUCLEOTIDE SEQUENCE [LARGE SCALE GENOMIC DNA]</scope>
    <source>
        <strain evidence="6 7">DSM 13279</strain>
    </source>
</reference>
<protein>
    <submittedName>
        <fullName evidence="6">Pyrimidine-nucleoside phosphorylase</fullName>
        <ecNumber evidence="6">2.4.2.2</ecNumber>
    </submittedName>
</protein>
<comment type="similarity">
    <text evidence="1">Belongs to the thymidine/pyrimidine-nucleoside phosphorylase family.</text>
</comment>
<accession>B6G812</accession>
<gene>
    <name evidence="6" type="primary">pdp</name>
    <name evidence="6" type="ORF">COLSTE_00193</name>
</gene>
<dbReference type="RefSeq" id="WP_006719718.1">
    <property type="nucleotide sequence ID" value="NZ_CP085935.1"/>
</dbReference>
<dbReference type="NCBIfam" id="TIGR02644">
    <property type="entry name" value="Y_phosphoryl"/>
    <property type="match status" value="1"/>
</dbReference>
<sequence>MRMYDIIEKKRDGHELTDAEIAFFVDGYVAGRIPDYQASALLMAIYLRGMSAEETRLLTLHMMNSGEVVDLSGIPGATVDKHSTGGVGDKTSLAVVPMLAAMDPGRTFVAKMTGRGLGHTGGTVDKLESIPGFNTALSQEAFIDCVREHGAAIIGQTGNLVPADKLIYALRDVTATVSSIPLIASSIMSKKLTAGSSCILLDVKVGSGAFMKTVPEAVELAQAMVAIGEGMGRRVKALVTNMDRPLGHAIGNALEVAEVIETLHGRGPADLEHEVLLIASDLLELTGHCTRQEAEARARRVIADGSAFAAFKEIVEAQDGDPRVLDDPSLLPGATLTRTFAAPCDGFVAHIDTEAVGIASAELGAGRLTKEDAIDYGAGITLLKNYGDPVVAGEPVAILHANDPAKLAAGAERLAGAYTFAAKQPPATPLLYATVTRDGIVYA</sequence>
<dbReference type="GO" id="GO:0009032">
    <property type="term" value="F:thymidine phosphorylase activity"/>
    <property type="evidence" value="ECO:0007669"/>
    <property type="project" value="TreeGrafter"/>
</dbReference>
<reference evidence="6 7" key="2">
    <citation type="submission" date="2008-10" db="EMBL/GenBank/DDBJ databases">
        <authorList>
            <person name="Fulton L."/>
            <person name="Clifton S."/>
            <person name="Fulton B."/>
            <person name="Xu J."/>
            <person name="Minx P."/>
            <person name="Pepin K.H."/>
            <person name="Johnson M."/>
            <person name="Thiruvilangam P."/>
            <person name="Bhonagiri V."/>
            <person name="Nash W.E."/>
            <person name="Mardis E.R."/>
            <person name="Wilson R.K."/>
        </authorList>
    </citation>
    <scope>NUCLEOTIDE SEQUENCE [LARGE SCALE GENOMIC DNA]</scope>
    <source>
        <strain evidence="6 7">DSM 13279</strain>
    </source>
</reference>
<dbReference type="PANTHER" id="PTHR10515:SF0">
    <property type="entry name" value="THYMIDINE PHOSPHORYLASE"/>
    <property type="match status" value="1"/>
</dbReference>
<dbReference type="Proteomes" id="UP000003560">
    <property type="component" value="Unassembled WGS sequence"/>
</dbReference>
<dbReference type="GO" id="GO:0006206">
    <property type="term" value="P:pyrimidine nucleobase metabolic process"/>
    <property type="evidence" value="ECO:0007669"/>
    <property type="project" value="InterPro"/>
</dbReference>
<keyword evidence="4 6" id="KW-0808">Transferase</keyword>
<dbReference type="InterPro" id="IPR018090">
    <property type="entry name" value="Pyrmidine_PPas_bac/euk"/>
</dbReference>
<dbReference type="SMART" id="SM00941">
    <property type="entry name" value="PYNP_C"/>
    <property type="match status" value="1"/>
</dbReference>
<organism evidence="6 7">
    <name type="scientific">Collinsella stercoris DSM 13279</name>
    <dbReference type="NCBI Taxonomy" id="445975"/>
    <lineage>
        <taxon>Bacteria</taxon>
        <taxon>Bacillati</taxon>
        <taxon>Actinomycetota</taxon>
        <taxon>Coriobacteriia</taxon>
        <taxon>Coriobacteriales</taxon>
        <taxon>Coriobacteriaceae</taxon>
        <taxon>Collinsella</taxon>
    </lineage>
</organism>
<keyword evidence="7" id="KW-1185">Reference proteome</keyword>
<proteinExistence type="inferred from homology"/>
<comment type="caution">
    <text evidence="6">The sequence shown here is derived from an EMBL/GenBank/DDBJ whole genome shotgun (WGS) entry which is preliminary data.</text>
</comment>
<feature type="domain" description="Pyrimidine nucleoside phosphorylase C-terminal" evidence="5">
    <location>
        <begin position="347"/>
        <end position="421"/>
    </location>
</feature>
<dbReference type="GO" id="GO:0004645">
    <property type="term" value="F:1,4-alpha-oligoglucan phosphorylase activity"/>
    <property type="evidence" value="ECO:0007669"/>
    <property type="project" value="InterPro"/>
</dbReference>
<dbReference type="STRING" id="445975.COLSTE_00193"/>
<evidence type="ECO:0000259" key="5">
    <source>
        <dbReference type="SMART" id="SM00941"/>
    </source>
</evidence>
<evidence type="ECO:0000313" key="6">
    <source>
        <dbReference type="EMBL" id="EEA91638.1"/>
    </source>
</evidence>
<dbReference type="Pfam" id="PF00591">
    <property type="entry name" value="Glycos_transf_3"/>
    <property type="match status" value="1"/>
</dbReference>
<dbReference type="InterPro" id="IPR017459">
    <property type="entry name" value="Glycosyl_Trfase_fam3_N_dom"/>
</dbReference>
<dbReference type="InterPro" id="IPR035902">
    <property type="entry name" value="Nuc_phospho_transferase"/>
</dbReference>
<dbReference type="InterPro" id="IPR013102">
    <property type="entry name" value="PYNP_C"/>
</dbReference>
<dbReference type="GO" id="GO:0006213">
    <property type="term" value="P:pyrimidine nucleoside metabolic process"/>
    <property type="evidence" value="ECO:0007669"/>
    <property type="project" value="InterPro"/>
</dbReference>
<dbReference type="HOGENOM" id="CLU_025040_0_1_11"/>
<evidence type="ECO:0000256" key="1">
    <source>
        <dbReference type="ARBA" id="ARBA00006915"/>
    </source>
</evidence>
<evidence type="ECO:0000256" key="4">
    <source>
        <dbReference type="ARBA" id="ARBA00022679"/>
    </source>
</evidence>
<dbReference type="Gene3D" id="3.90.1170.30">
    <property type="entry name" value="Pyrimidine nucleoside phosphorylase-like, C-terminal domain"/>
    <property type="match status" value="1"/>
</dbReference>
<comment type="subunit">
    <text evidence="2">Homodimer.</text>
</comment>
<evidence type="ECO:0000313" key="7">
    <source>
        <dbReference type="Proteomes" id="UP000003560"/>
    </source>
</evidence>
<dbReference type="SUPFAM" id="SSF52418">
    <property type="entry name" value="Nucleoside phosphorylase/phosphoribosyltransferase catalytic domain"/>
    <property type="match status" value="1"/>
</dbReference>
<dbReference type="PIRSF" id="PIRSF000478">
    <property type="entry name" value="TP_PyNP"/>
    <property type="match status" value="1"/>
</dbReference>
<dbReference type="EC" id="2.4.2.2" evidence="6"/>
<dbReference type="eggNOG" id="COG0213">
    <property type="taxonomic scope" value="Bacteria"/>
</dbReference>
<dbReference type="GeneID" id="98002580"/>
<dbReference type="FunFam" id="3.40.1030.10:FF:000003">
    <property type="entry name" value="Pyrimidine-nucleoside phosphorylase"/>
    <property type="match status" value="1"/>
</dbReference>